<sequence>MSASQSPIPTRDQLTGLARSYFKAVDAKDLDAVLSYFAPDATFTIETAHVTATGPDEIRRVFADFLNNTKHMRHDITSLMVDETNGRVATEHHFTGEQLDGSKDDMHNCNFFDVGADGKFTRVVVFMGGASPMK</sequence>
<dbReference type="CDD" id="cd00531">
    <property type="entry name" value="NTF2_like"/>
    <property type="match status" value="1"/>
</dbReference>
<gene>
    <name evidence="1" type="ORF">BDV37DRAFT_263268</name>
</gene>
<keyword evidence="2" id="KW-1185">Reference proteome</keyword>
<dbReference type="OrthoDB" id="4223701at2759"/>
<accession>A0A5N7CXH7</accession>
<dbReference type="RefSeq" id="XP_031935786.1">
    <property type="nucleotide sequence ID" value="XM_032083523.1"/>
</dbReference>
<dbReference type="InterPro" id="IPR037401">
    <property type="entry name" value="SnoaL-like"/>
</dbReference>
<dbReference type="Pfam" id="PF12680">
    <property type="entry name" value="SnoaL_2"/>
    <property type="match status" value="1"/>
</dbReference>
<dbReference type="AlphaFoldDB" id="A0A5N6HQL1"/>
<reference evidence="1 2" key="1">
    <citation type="submission" date="2019-04" db="EMBL/GenBank/DDBJ databases">
        <authorList>
            <consortium name="DOE Joint Genome Institute"/>
            <person name="Mondo S."/>
            <person name="Kjaerbolling I."/>
            <person name="Vesth T."/>
            <person name="Frisvad J.C."/>
            <person name="Nybo J.L."/>
            <person name="Theobald S."/>
            <person name="Kildgaard S."/>
            <person name="Isbrandt T."/>
            <person name="Kuo A."/>
            <person name="Sato A."/>
            <person name="Lyhne E.K."/>
            <person name="Kogle M.E."/>
            <person name="Wiebenga A."/>
            <person name="Kun R.S."/>
            <person name="Lubbers R.J."/>
            <person name="Makela M.R."/>
            <person name="Barry K."/>
            <person name="Chovatia M."/>
            <person name="Clum A."/>
            <person name="Daum C."/>
            <person name="Haridas S."/>
            <person name="He G."/>
            <person name="LaButti K."/>
            <person name="Lipzen A."/>
            <person name="Riley R."/>
            <person name="Salamov A."/>
            <person name="Simmons B.A."/>
            <person name="Magnuson J.K."/>
            <person name="Henrissat B."/>
            <person name="Mortensen U.H."/>
            <person name="Larsen T.O."/>
            <person name="Devries R.P."/>
            <person name="Grigoriev I.V."/>
            <person name="Machida M."/>
            <person name="Baker S.E."/>
            <person name="Andersen M.R."/>
            <person name="Cantor M.N."/>
            <person name="Hua S.X."/>
        </authorList>
    </citation>
    <scope>NUCLEOTIDE SEQUENCE [LARGE SCALE GENOMIC DNA]</scope>
    <source>
        <strain evidence="1 2">CBS 119388</strain>
    </source>
</reference>
<proteinExistence type="predicted"/>
<dbReference type="InterPro" id="IPR032710">
    <property type="entry name" value="NTF2-like_dom_sf"/>
</dbReference>
<name>A0A5N6HQL1_9EURO</name>
<dbReference type="SUPFAM" id="SSF54427">
    <property type="entry name" value="NTF2-like"/>
    <property type="match status" value="1"/>
</dbReference>
<dbReference type="GeneID" id="43668214"/>
<evidence type="ECO:0000313" key="1">
    <source>
        <dbReference type="EMBL" id="KAE8398467.1"/>
    </source>
</evidence>
<evidence type="ECO:0000313" key="2">
    <source>
        <dbReference type="Proteomes" id="UP000325579"/>
    </source>
</evidence>
<dbReference type="EMBL" id="ML736856">
    <property type="protein sequence ID" value="KAE8398467.1"/>
    <property type="molecule type" value="Genomic_DNA"/>
</dbReference>
<dbReference type="Gene3D" id="3.10.450.50">
    <property type="match status" value="1"/>
</dbReference>
<protein>
    <submittedName>
        <fullName evidence="1">Uncharacterized protein</fullName>
    </submittedName>
</protein>
<dbReference type="Proteomes" id="UP000325579">
    <property type="component" value="Unassembled WGS sequence"/>
</dbReference>
<accession>A0A5N6HQL1</accession>
<organism evidence="1 2">
    <name type="scientific">Aspergillus pseudonomiae</name>
    <dbReference type="NCBI Taxonomy" id="1506151"/>
    <lineage>
        <taxon>Eukaryota</taxon>
        <taxon>Fungi</taxon>
        <taxon>Dikarya</taxon>
        <taxon>Ascomycota</taxon>
        <taxon>Pezizomycotina</taxon>
        <taxon>Eurotiomycetes</taxon>
        <taxon>Eurotiomycetidae</taxon>
        <taxon>Eurotiales</taxon>
        <taxon>Aspergillaceae</taxon>
        <taxon>Aspergillus</taxon>
        <taxon>Aspergillus subgen. Circumdati</taxon>
    </lineage>
</organism>